<comment type="caution">
    <text evidence="1">The sequence shown here is derived from an EMBL/GenBank/DDBJ whole genome shotgun (WGS) entry which is preliminary data.</text>
</comment>
<proteinExistence type="predicted"/>
<dbReference type="Proteomes" id="UP000821845">
    <property type="component" value="Chromosome 10"/>
</dbReference>
<evidence type="ECO:0000313" key="1">
    <source>
        <dbReference type="EMBL" id="KAH6943633.1"/>
    </source>
</evidence>
<gene>
    <name evidence="1" type="ORF">HPB50_024837</name>
</gene>
<evidence type="ECO:0000313" key="2">
    <source>
        <dbReference type="Proteomes" id="UP000821845"/>
    </source>
</evidence>
<name>A0ACB7T987_HYAAI</name>
<protein>
    <submittedName>
        <fullName evidence="1">Uncharacterized protein</fullName>
    </submittedName>
</protein>
<sequence length="973" mass="109079">MALSNLTNTSSKDAIGDPGTYARNNEDQRKFNLSVLDMVEKDFVRRDDRHLQFLDVGCGTGDFTCRWLLPGCPPHARIIGVDSSDEMLSYARQMFAHPRIVYEYLDIGGNVEEFADKYGTFDRIYSFFCLNWVREQRQAIRNVATLLSSSGECLLVFPAWSRSRTPWMQMARLNRWRKHKKLFESFVPKSQVLEDDAARLCYLREMITSAGMELRRCEITLCKPHLWDAAAAIDFQISIHPGFKRLSAEEVGRIKKDVARALRKFDSKGEPYKEGSAFDDQEFQCWGTKNTIPSTWVCDGEEDCPLIVDQMASDGFGRPDESSKLCAPPAFITERIALEVSPTENGAVRLNWQPPQGDSEVPLHLAGYYLTAKSSATAFTLTMAAEQRDMVLNTLAPWTSYTLILRPFYATNGSQKEERKLGRAVNVTVVTSVGDAARHAIDARDFQCWGTNTTIHSARLCDGNDDCPLAIEQNASGGFERPDESKKFCAPPSLIAEDIQMEATTEGNTAVRMSWQRPQEDPSVPLRLAGYYITARSTISTVSRILGADDSHTVMDSLAPWTSYKLILRPFYTLNGSQEGYRKFGRAGSITVVTGASEDSFIDDTSFKCPGTSRVISREDVCEAESECPKPPAAAKSPDESNDICAPRYIMLRDINLQYWNLTRRSITLSWEAQQGDSSIPLELAGYVVTYWTNTGETVRHLLPPERRSITFEKLALGTTFRFIVRPFYTPDGRPMGERRYQMARAFWHTVVLDDDEYPDDKPFNCTTTNNVYHSKVLCDLDRDCYSDKGSPDESSAICVPRSLMVNNQNLYMEVFSPTADSVSLRWLPAAGDTGYPYLVAGYVITVRWGDWTTRLEVGSDETTAVVTGLAPWRKYGIILRPFFTTDGDPSKVRKYGYPQYAVFSTEVGVPSEPRGLNVREIKEGVAKLNWDAPKNPAGLVSELRGCTFKVGVFNKLSDGTTLAGNDVQLAVD</sequence>
<organism evidence="1 2">
    <name type="scientific">Hyalomma asiaticum</name>
    <name type="common">Tick</name>
    <dbReference type="NCBI Taxonomy" id="266040"/>
    <lineage>
        <taxon>Eukaryota</taxon>
        <taxon>Metazoa</taxon>
        <taxon>Ecdysozoa</taxon>
        <taxon>Arthropoda</taxon>
        <taxon>Chelicerata</taxon>
        <taxon>Arachnida</taxon>
        <taxon>Acari</taxon>
        <taxon>Parasitiformes</taxon>
        <taxon>Ixodida</taxon>
        <taxon>Ixodoidea</taxon>
        <taxon>Ixodidae</taxon>
        <taxon>Hyalomminae</taxon>
        <taxon>Hyalomma</taxon>
    </lineage>
</organism>
<reference evidence="1" key="1">
    <citation type="submission" date="2020-05" db="EMBL/GenBank/DDBJ databases">
        <title>Large-scale comparative analyses of tick genomes elucidate their genetic diversity and vector capacities.</title>
        <authorList>
            <person name="Jia N."/>
            <person name="Wang J."/>
            <person name="Shi W."/>
            <person name="Du L."/>
            <person name="Sun Y."/>
            <person name="Zhan W."/>
            <person name="Jiang J."/>
            <person name="Wang Q."/>
            <person name="Zhang B."/>
            <person name="Ji P."/>
            <person name="Sakyi L.B."/>
            <person name="Cui X."/>
            <person name="Yuan T."/>
            <person name="Jiang B."/>
            <person name="Yang W."/>
            <person name="Lam T.T.-Y."/>
            <person name="Chang Q."/>
            <person name="Ding S."/>
            <person name="Wang X."/>
            <person name="Zhu J."/>
            <person name="Ruan X."/>
            <person name="Zhao L."/>
            <person name="Wei J."/>
            <person name="Que T."/>
            <person name="Du C."/>
            <person name="Cheng J."/>
            <person name="Dai P."/>
            <person name="Han X."/>
            <person name="Huang E."/>
            <person name="Gao Y."/>
            <person name="Liu J."/>
            <person name="Shao H."/>
            <person name="Ye R."/>
            <person name="Li L."/>
            <person name="Wei W."/>
            <person name="Wang X."/>
            <person name="Wang C."/>
            <person name="Yang T."/>
            <person name="Huo Q."/>
            <person name="Li W."/>
            <person name="Guo W."/>
            <person name="Chen H."/>
            <person name="Zhou L."/>
            <person name="Ni X."/>
            <person name="Tian J."/>
            <person name="Zhou Y."/>
            <person name="Sheng Y."/>
            <person name="Liu T."/>
            <person name="Pan Y."/>
            <person name="Xia L."/>
            <person name="Li J."/>
            <person name="Zhao F."/>
            <person name="Cao W."/>
        </authorList>
    </citation>
    <scope>NUCLEOTIDE SEQUENCE</scope>
    <source>
        <strain evidence="1">Hyas-2018</strain>
    </source>
</reference>
<accession>A0ACB7T987</accession>
<keyword evidence="2" id="KW-1185">Reference proteome</keyword>
<dbReference type="EMBL" id="CM023490">
    <property type="protein sequence ID" value="KAH6943633.1"/>
    <property type="molecule type" value="Genomic_DNA"/>
</dbReference>